<dbReference type="GeneID" id="99988195"/>
<dbReference type="Proteomes" id="UP000199437">
    <property type="component" value="Unassembled WGS sequence"/>
</dbReference>
<reference evidence="4" key="1">
    <citation type="submission" date="2016-10" db="EMBL/GenBank/DDBJ databases">
        <authorList>
            <person name="Varghese N."/>
            <person name="Submissions S."/>
        </authorList>
    </citation>
    <scope>NUCLEOTIDE SEQUENCE [LARGE SCALE GENOMIC DNA]</scope>
    <source>
        <strain evidence="4">CGMCC 1.12402</strain>
    </source>
</reference>
<evidence type="ECO:0000259" key="2">
    <source>
        <dbReference type="Pfam" id="PF02517"/>
    </source>
</evidence>
<keyword evidence="1" id="KW-0472">Membrane</keyword>
<feature type="domain" description="CAAX prenyl protease 2/Lysostaphin resistance protein A-like" evidence="2">
    <location>
        <begin position="78"/>
        <end position="173"/>
    </location>
</feature>
<proteinExistence type="predicted"/>
<feature type="transmembrane region" description="Helical" evidence="1">
    <location>
        <begin position="110"/>
        <end position="126"/>
    </location>
</feature>
<feature type="transmembrane region" description="Helical" evidence="1">
    <location>
        <begin position="36"/>
        <end position="55"/>
    </location>
</feature>
<dbReference type="AlphaFoldDB" id="A0A1I0RGD5"/>
<evidence type="ECO:0000313" key="3">
    <source>
        <dbReference type="EMBL" id="SEW39978.1"/>
    </source>
</evidence>
<evidence type="ECO:0000313" key="4">
    <source>
        <dbReference type="Proteomes" id="UP000199437"/>
    </source>
</evidence>
<name>A0A1I0RGD5_9BACT</name>
<feature type="transmembrane region" description="Helical" evidence="1">
    <location>
        <begin position="199"/>
        <end position="220"/>
    </location>
</feature>
<dbReference type="Pfam" id="PF02517">
    <property type="entry name" value="Rce1-like"/>
    <property type="match status" value="1"/>
</dbReference>
<gene>
    <name evidence="3" type="ORF">SAMN05216290_3523</name>
</gene>
<dbReference type="PANTHER" id="PTHR39430">
    <property type="entry name" value="MEMBRANE-ASSOCIATED PROTEASE-RELATED"/>
    <property type="match status" value="1"/>
</dbReference>
<dbReference type="GO" id="GO:0080120">
    <property type="term" value="P:CAAX-box protein maturation"/>
    <property type="evidence" value="ECO:0007669"/>
    <property type="project" value="UniProtKB-ARBA"/>
</dbReference>
<keyword evidence="1" id="KW-0812">Transmembrane</keyword>
<dbReference type="RefSeq" id="WP_222843679.1">
    <property type="nucleotide sequence ID" value="NZ_FOIR01000004.1"/>
</dbReference>
<keyword evidence="4" id="KW-1185">Reference proteome</keyword>
<feature type="transmembrane region" description="Helical" evidence="1">
    <location>
        <begin position="160"/>
        <end position="179"/>
    </location>
</feature>
<dbReference type="STRING" id="1267423.SAMN05216290_3523"/>
<sequence length="237" mass="27260">MIGIIVILAISWLLLHFIQKQSLSVLGFWPLKKGMVQLVIGFVLIILIRFLFTFIESQLRAFEWTLNPNFQLILAAKAFWYHLKSALTEELIYRGAALYILIQRIGDKKALWLSAIIFGVYHWFSYDLFGSGIVAMVYVLVITGLSGYVWAYTYFKTGSLMMPLGFHLGSNFFLTFYLPNQPYGELLYSITDVAVYNDWIELLIAFFPGLGPSLLTLFCVKFMLKRKLAPETNLLQH</sequence>
<accession>A0A1I0RGD5</accession>
<dbReference type="EMBL" id="FOIR01000004">
    <property type="protein sequence ID" value="SEW39978.1"/>
    <property type="molecule type" value="Genomic_DNA"/>
</dbReference>
<keyword evidence="1" id="KW-1133">Transmembrane helix</keyword>
<feature type="transmembrane region" description="Helical" evidence="1">
    <location>
        <begin position="132"/>
        <end position="153"/>
    </location>
</feature>
<organism evidence="3 4">
    <name type="scientific">Roseivirga pacifica</name>
    <dbReference type="NCBI Taxonomy" id="1267423"/>
    <lineage>
        <taxon>Bacteria</taxon>
        <taxon>Pseudomonadati</taxon>
        <taxon>Bacteroidota</taxon>
        <taxon>Cytophagia</taxon>
        <taxon>Cytophagales</taxon>
        <taxon>Roseivirgaceae</taxon>
        <taxon>Roseivirga</taxon>
    </lineage>
</organism>
<protein>
    <recommendedName>
        <fullName evidence="2">CAAX prenyl protease 2/Lysostaphin resistance protein A-like domain-containing protein</fullName>
    </recommendedName>
</protein>
<evidence type="ECO:0000256" key="1">
    <source>
        <dbReference type="SAM" id="Phobius"/>
    </source>
</evidence>
<dbReference type="GO" id="GO:0004175">
    <property type="term" value="F:endopeptidase activity"/>
    <property type="evidence" value="ECO:0007669"/>
    <property type="project" value="UniProtKB-ARBA"/>
</dbReference>
<dbReference type="InterPro" id="IPR003675">
    <property type="entry name" value="Rce1/LyrA-like_dom"/>
</dbReference>
<dbReference type="PANTHER" id="PTHR39430:SF1">
    <property type="entry name" value="PROTEASE"/>
    <property type="match status" value="1"/>
</dbReference>